<proteinExistence type="predicted"/>
<dbReference type="PANTHER" id="PTHR18898">
    <property type="entry name" value="NUCLEOPROTEIN TPR-RELATED"/>
    <property type="match status" value="1"/>
</dbReference>
<feature type="region of interest" description="Disordered" evidence="1">
    <location>
        <begin position="336"/>
        <end position="432"/>
    </location>
</feature>
<protein>
    <submittedName>
        <fullName evidence="3">Uncharacterized protein</fullName>
    </submittedName>
</protein>
<feature type="transmembrane region" description="Helical" evidence="2">
    <location>
        <begin position="559"/>
        <end position="579"/>
    </location>
</feature>
<dbReference type="AlphaFoldDB" id="A0A0G4GSV1"/>
<feature type="transmembrane region" description="Helical" evidence="2">
    <location>
        <begin position="246"/>
        <end position="267"/>
    </location>
</feature>
<sequence length="834" mass="90853">MCGGAEAFGDSKCKEGALEKAFTFVASGVLGKVPGWDPPVSELQVGDECSLVSFPQALGGLPEIRGLFSQMITEIQKGRERETTLLVQMKEGEGREKAFHAQIKEGEGREKALHAQIKEGEGREKALHTQIKEGEGREKALHAQIKEGKGREKALHAQIKEGEGREKALHAQIKEGEGREKALHAQVKEGGERVRTLEVQNNGLNRDLPICVDQLESTRKEKEQAWTTCGSLQKTTRDEAERDAKGAIQILSCLCFCLLLPFLYIILNPISAQRSSRRGLPKLESTLPQKATIFPKQTLRLTLPATAPIIPIQRIPQTAKIPTHAPAANELLQDTNASVNTPPQPTPDPSVDAPAEPDPTPPVDAPAEAPPTPPVDAPAEAPPTPPVDAPAEAPPTPPVDAPAEAPPTPPVDAPAEAPPTPPVDAPAEAPPTPPVDAPLHAQIKEGEGREKALHAQIKEGEGREKALHAQIKEGEGREKALHAQIKEGEGREKALHAQVKEGGERVRTLEVQNNGLNRDLPICVDQLESTRKEKEQAWTTCGSLQKTTRDEAERDAKGAIQILSCLCFCLLLPFLYIILNPISAQRSSRRGLPKLESTLPQKATIFPKQTLRLTLPATAPIIPIQRIPQTAKIPTHAPAANELLQDTNASVNTPPQPTPTPPVDAPAEPTPTPPVDAPAEPTPTPSVDSAIQTHSRVCLPHALLYNLNFATFLITNLNPNLNKNQMMSKLKEWLCQWRVNNLSDIRARAVFGKFGIALLIPLIDRPGQREAISKLSNMTATWREWRLQRARDGHDVSTELQISAKGGRSAHDIEMAYEEILSPWRYSDDQLVSY</sequence>
<keyword evidence="2" id="KW-1133">Transmembrane helix</keyword>
<organism evidence="3">
    <name type="scientific">Chromera velia CCMP2878</name>
    <dbReference type="NCBI Taxonomy" id="1169474"/>
    <lineage>
        <taxon>Eukaryota</taxon>
        <taxon>Sar</taxon>
        <taxon>Alveolata</taxon>
        <taxon>Colpodellida</taxon>
        <taxon>Chromeraceae</taxon>
        <taxon>Chromera</taxon>
    </lineage>
</organism>
<dbReference type="PANTHER" id="PTHR18898:SF2">
    <property type="entry name" value="NUCLEOPROTEIN TPR"/>
    <property type="match status" value="1"/>
</dbReference>
<dbReference type="EMBL" id="CDMZ01001513">
    <property type="protein sequence ID" value="CEM33716.1"/>
    <property type="molecule type" value="Genomic_DNA"/>
</dbReference>
<feature type="compositionally biased region" description="Pro residues" evidence="1">
    <location>
        <begin position="654"/>
        <end position="684"/>
    </location>
</feature>
<feature type="region of interest" description="Disordered" evidence="1">
    <location>
        <begin position="648"/>
        <end position="688"/>
    </location>
</feature>
<accession>A0A0G4GSV1</accession>
<dbReference type="GO" id="GO:0005643">
    <property type="term" value="C:nuclear pore"/>
    <property type="evidence" value="ECO:0007669"/>
    <property type="project" value="TreeGrafter"/>
</dbReference>
<feature type="compositionally biased region" description="Pro residues" evidence="1">
    <location>
        <begin position="356"/>
        <end position="432"/>
    </location>
</feature>
<keyword evidence="2" id="KW-0812">Transmembrane</keyword>
<dbReference type="GO" id="GO:0017056">
    <property type="term" value="F:structural constituent of nuclear pore"/>
    <property type="evidence" value="ECO:0007669"/>
    <property type="project" value="TreeGrafter"/>
</dbReference>
<evidence type="ECO:0000256" key="1">
    <source>
        <dbReference type="SAM" id="MobiDB-lite"/>
    </source>
</evidence>
<name>A0A0G4GSV1_9ALVE</name>
<evidence type="ECO:0000313" key="3">
    <source>
        <dbReference type="EMBL" id="CEM33716.1"/>
    </source>
</evidence>
<dbReference type="PRINTS" id="PR01217">
    <property type="entry name" value="PRICHEXTENSN"/>
</dbReference>
<gene>
    <name evidence="3" type="ORF">Cvel_5157</name>
</gene>
<reference evidence="3" key="1">
    <citation type="submission" date="2014-11" db="EMBL/GenBank/DDBJ databases">
        <authorList>
            <person name="Otto D Thomas"/>
            <person name="Naeem Raeece"/>
        </authorList>
    </citation>
    <scope>NUCLEOTIDE SEQUENCE</scope>
</reference>
<keyword evidence="2" id="KW-0472">Membrane</keyword>
<evidence type="ECO:0000256" key="2">
    <source>
        <dbReference type="SAM" id="Phobius"/>
    </source>
</evidence>
<dbReference type="GO" id="GO:0006406">
    <property type="term" value="P:mRNA export from nucleus"/>
    <property type="evidence" value="ECO:0007669"/>
    <property type="project" value="TreeGrafter"/>
</dbReference>